<keyword evidence="1" id="KW-0472">Membrane</keyword>
<dbReference type="Proteomes" id="UP000594638">
    <property type="component" value="Unassembled WGS sequence"/>
</dbReference>
<organism evidence="2 3">
    <name type="scientific">Olea europaea subsp. europaea</name>
    <dbReference type="NCBI Taxonomy" id="158383"/>
    <lineage>
        <taxon>Eukaryota</taxon>
        <taxon>Viridiplantae</taxon>
        <taxon>Streptophyta</taxon>
        <taxon>Embryophyta</taxon>
        <taxon>Tracheophyta</taxon>
        <taxon>Spermatophyta</taxon>
        <taxon>Magnoliopsida</taxon>
        <taxon>eudicotyledons</taxon>
        <taxon>Gunneridae</taxon>
        <taxon>Pentapetalae</taxon>
        <taxon>asterids</taxon>
        <taxon>lamiids</taxon>
        <taxon>Lamiales</taxon>
        <taxon>Oleaceae</taxon>
        <taxon>Oleeae</taxon>
        <taxon>Olea</taxon>
    </lineage>
</organism>
<reference evidence="2 3" key="1">
    <citation type="submission" date="2019-12" db="EMBL/GenBank/DDBJ databases">
        <authorList>
            <person name="Alioto T."/>
            <person name="Alioto T."/>
            <person name="Gomez Garrido J."/>
        </authorList>
    </citation>
    <scope>NUCLEOTIDE SEQUENCE [LARGE SCALE GENOMIC DNA]</scope>
</reference>
<protein>
    <submittedName>
        <fullName evidence="2">Uncharacterized protein</fullName>
    </submittedName>
</protein>
<sequence>MKYSVLLGAEKLLMARRSSGPLDCSTFESCYDNEVNNSEVGRNGGKCVPGKYKSSSRYDRTIGSSNKLVDMLKGMNFPAESIAFLAVLMLKVARFLLNLFLRFFTFPILIFNFWLMVLMFPFQTLTWIRENLKKRLLRLCNAFCSISIGFVFNQLKAQKSVGLISP</sequence>
<comment type="caution">
    <text evidence="2">The sequence shown here is derived from an EMBL/GenBank/DDBJ whole genome shotgun (WGS) entry which is preliminary data.</text>
</comment>
<feature type="transmembrane region" description="Helical" evidence="1">
    <location>
        <begin position="103"/>
        <end position="124"/>
    </location>
</feature>
<evidence type="ECO:0000313" key="3">
    <source>
        <dbReference type="Proteomes" id="UP000594638"/>
    </source>
</evidence>
<keyword evidence="3" id="KW-1185">Reference proteome</keyword>
<evidence type="ECO:0000256" key="1">
    <source>
        <dbReference type="SAM" id="Phobius"/>
    </source>
</evidence>
<proteinExistence type="predicted"/>
<gene>
    <name evidence="2" type="ORF">OLEA9_A120491</name>
</gene>
<dbReference type="EMBL" id="CACTIH010007390">
    <property type="protein sequence ID" value="CAA3012106.1"/>
    <property type="molecule type" value="Genomic_DNA"/>
</dbReference>
<dbReference type="OrthoDB" id="3990054at2759"/>
<name>A0A8S0U6H6_OLEEU</name>
<dbReference type="AlphaFoldDB" id="A0A8S0U6H6"/>
<keyword evidence="1" id="KW-1133">Transmembrane helix</keyword>
<accession>A0A8S0U6H6</accession>
<keyword evidence="1" id="KW-0812">Transmembrane</keyword>
<evidence type="ECO:0000313" key="2">
    <source>
        <dbReference type="EMBL" id="CAA3012106.1"/>
    </source>
</evidence>
<dbReference type="Gramene" id="OE9A120491T1">
    <property type="protein sequence ID" value="OE9A120491C1"/>
    <property type="gene ID" value="OE9A120491"/>
</dbReference>